<evidence type="ECO:0000313" key="3">
    <source>
        <dbReference type="EMBL" id="PRX92430.1"/>
    </source>
</evidence>
<proteinExistence type="predicted"/>
<evidence type="ECO:0000256" key="1">
    <source>
        <dbReference type="SAM" id="MobiDB-lite"/>
    </source>
</evidence>
<feature type="compositionally biased region" description="Gly residues" evidence="1">
    <location>
        <begin position="12"/>
        <end position="26"/>
    </location>
</feature>
<comment type="caution">
    <text evidence="3">The sequence shown here is derived from an EMBL/GenBank/DDBJ whole genome shotgun (WGS) entry which is preliminary data.</text>
</comment>
<feature type="transmembrane region" description="Helical" evidence="2">
    <location>
        <begin position="88"/>
        <end position="112"/>
    </location>
</feature>
<keyword evidence="4" id="KW-1185">Reference proteome</keyword>
<feature type="compositionally biased region" description="Pro residues" evidence="1">
    <location>
        <begin position="1"/>
        <end position="10"/>
    </location>
</feature>
<accession>A0A2T0PU51</accession>
<evidence type="ECO:0000313" key="4">
    <source>
        <dbReference type="Proteomes" id="UP000237846"/>
    </source>
</evidence>
<reference evidence="3 4" key="1">
    <citation type="submission" date="2018-03" db="EMBL/GenBank/DDBJ databases">
        <title>Genomic Encyclopedia of Archaeal and Bacterial Type Strains, Phase II (KMG-II): from individual species to whole genera.</title>
        <authorList>
            <person name="Goeker M."/>
        </authorList>
    </citation>
    <scope>NUCLEOTIDE SEQUENCE [LARGE SCALE GENOMIC DNA]</scope>
    <source>
        <strain evidence="3 4">DSM 45601</strain>
    </source>
</reference>
<dbReference type="RefSeq" id="WP_106252680.1">
    <property type="nucleotide sequence ID" value="NZ_PVZC01000010.1"/>
</dbReference>
<keyword evidence="2" id="KW-1133">Transmembrane helix</keyword>
<protein>
    <submittedName>
        <fullName evidence="3">Uncharacterized protein</fullName>
    </submittedName>
</protein>
<name>A0A2T0PU51_9ACTN</name>
<sequence>MSYPPQPPYGGDPYGGQGGDPYGGQGSNPYPPNDPYAAGQQPSGGYGGFGGPQGGFGGDPYGGGGGYGAPPPPPPYGPPPQRGGASGLVIGLVIGAIVLAVVGVIGVIVFVVNSGDDNGGSGFQGGGSASAFPESYDGVWYDDAPFTVGGMSGTDMTAHTDPGGTTGDLSITLSNGTVCEWNLQLAEVNGDIYRADTTPTSAGAGCPQIGSITFQDYSGRGIHIYVGPSAGQETDYIDSW</sequence>
<feature type="compositionally biased region" description="Pro residues" evidence="1">
    <location>
        <begin position="69"/>
        <end position="81"/>
    </location>
</feature>
<organism evidence="3 4">
    <name type="scientific">Allonocardiopsis opalescens</name>
    <dbReference type="NCBI Taxonomy" id="1144618"/>
    <lineage>
        <taxon>Bacteria</taxon>
        <taxon>Bacillati</taxon>
        <taxon>Actinomycetota</taxon>
        <taxon>Actinomycetes</taxon>
        <taxon>Streptosporangiales</taxon>
        <taxon>Allonocardiopsis</taxon>
    </lineage>
</organism>
<evidence type="ECO:0000256" key="2">
    <source>
        <dbReference type="SAM" id="Phobius"/>
    </source>
</evidence>
<gene>
    <name evidence="3" type="ORF">CLV72_110190</name>
</gene>
<keyword evidence="2" id="KW-0472">Membrane</keyword>
<keyword evidence="2" id="KW-0812">Transmembrane</keyword>
<feature type="region of interest" description="Disordered" evidence="1">
    <location>
        <begin position="1"/>
        <end position="81"/>
    </location>
</feature>
<dbReference type="AlphaFoldDB" id="A0A2T0PU51"/>
<dbReference type="Proteomes" id="UP000237846">
    <property type="component" value="Unassembled WGS sequence"/>
</dbReference>
<feature type="compositionally biased region" description="Gly residues" evidence="1">
    <location>
        <begin position="42"/>
        <end position="68"/>
    </location>
</feature>
<dbReference type="EMBL" id="PVZC01000010">
    <property type="protein sequence ID" value="PRX92430.1"/>
    <property type="molecule type" value="Genomic_DNA"/>
</dbReference>